<dbReference type="EMBL" id="CP001649">
    <property type="protein sequence ID" value="ACS78528.1"/>
    <property type="molecule type" value="Genomic_DNA"/>
</dbReference>
<feature type="chain" id="PRO_5002962883" description="YtxH-like protein" evidence="1">
    <location>
        <begin position="23"/>
        <end position="73"/>
    </location>
</feature>
<evidence type="ECO:0008006" key="4">
    <source>
        <dbReference type="Google" id="ProtNLM"/>
    </source>
</evidence>
<protein>
    <recommendedName>
        <fullName evidence="4">YtxH-like protein</fullName>
    </recommendedName>
</protein>
<gene>
    <name evidence="2" type="ordered locus">Desal_0461</name>
</gene>
<dbReference type="RefSeq" id="WP_015850347.1">
    <property type="nucleotide sequence ID" value="NC_012881.1"/>
</dbReference>
<keyword evidence="3" id="KW-1185">Reference proteome</keyword>
<feature type="signal peptide" evidence="1">
    <location>
        <begin position="1"/>
        <end position="22"/>
    </location>
</feature>
<evidence type="ECO:0000313" key="2">
    <source>
        <dbReference type="EMBL" id="ACS78528.1"/>
    </source>
</evidence>
<dbReference type="KEGG" id="dsa:Desal_0461"/>
<dbReference type="Proteomes" id="UP000002601">
    <property type="component" value="Chromosome"/>
</dbReference>
<evidence type="ECO:0000313" key="3">
    <source>
        <dbReference type="Proteomes" id="UP000002601"/>
    </source>
</evidence>
<accession>C6BX48</accession>
<sequence length="73" mass="7857">MYLKKAAIVAAGTVLGGLVCYAAYKSETVRNAAKSTIKAGIKTKDWAVESYQKSTAEFKEIVRDAKAEAELEA</sequence>
<dbReference type="AlphaFoldDB" id="C6BX48"/>
<reference evidence="2 3" key="1">
    <citation type="submission" date="2009-06" db="EMBL/GenBank/DDBJ databases">
        <title>Complete sequence of Desulfovibrio salexigens DSM 2638.</title>
        <authorList>
            <consortium name="US DOE Joint Genome Institute"/>
            <person name="Lucas S."/>
            <person name="Copeland A."/>
            <person name="Lapidus A."/>
            <person name="Glavina del Rio T."/>
            <person name="Tice H."/>
            <person name="Bruce D."/>
            <person name="Goodwin L."/>
            <person name="Pitluck S."/>
            <person name="Munk A.C."/>
            <person name="Brettin T."/>
            <person name="Detter J.C."/>
            <person name="Han C."/>
            <person name="Tapia R."/>
            <person name="Larimer F."/>
            <person name="Land M."/>
            <person name="Hauser L."/>
            <person name="Kyrpides N."/>
            <person name="Anderson I."/>
            <person name="Wall J.D."/>
            <person name="Arkin A.P."/>
            <person name="Dehal P."/>
            <person name="Chivian D."/>
            <person name="Giles B."/>
            <person name="Hazen T.C."/>
        </authorList>
    </citation>
    <scope>NUCLEOTIDE SEQUENCE [LARGE SCALE GENOMIC DNA]</scope>
    <source>
        <strain evidence="3">ATCC 14822 / DSM 2638 / NCIMB 8403 / VKM B-1763</strain>
    </source>
</reference>
<organism evidence="2 3">
    <name type="scientific">Maridesulfovibrio salexigens (strain ATCC 14822 / DSM 2638 / NCIMB 8403 / VKM B-1763)</name>
    <name type="common">Desulfovibrio salexigens</name>
    <dbReference type="NCBI Taxonomy" id="526222"/>
    <lineage>
        <taxon>Bacteria</taxon>
        <taxon>Pseudomonadati</taxon>
        <taxon>Thermodesulfobacteriota</taxon>
        <taxon>Desulfovibrionia</taxon>
        <taxon>Desulfovibrionales</taxon>
        <taxon>Desulfovibrionaceae</taxon>
        <taxon>Maridesulfovibrio</taxon>
    </lineage>
</organism>
<evidence type="ECO:0000256" key="1">
    <source>
        <dbReference type="SAM" id="SignalP"/>
    </source>
</evidence>
<dbReference type="HOGENOM" id="CLU_2698556_0_0_7"/>
<proteinExistence type="predicted"/>
<dbReference type="OrthoDB" id="5464227at2"/>
<keyword evidence="1" id="KW-0732">Signal</keyword>
<name>C6BX48_MARSD</name>